<accession>A0A0E9SXL8</accession>
<organism evidence="1">
    <name type="scientific">Anguilla anguilla</name>
    <name type="common">European freshwater eel</name>
    <name type="synonym">Muraena anguilla</name>
    <dbReference type="NCBI Taxonomy" id="7936"/>
    <lineage>
        <taxon>Eukaryota</taxon>
        <taxon>Metazoa</taxon>
        <taxon>Chordata</taxon>
        <taxon>Craniata</taxon>
        <taxon>Vertebrata</taxon>
        <taxon>Euteleostomi</taxon>
        <taxon>Actinopterygii</taxon>
        <taxon>Neopterygii</taxon>
        <taxon>Teleostei</taxon>
        <taxon>Anguilliformes</taxon>
        <taxon>Anguillidae</taxon>
        <taxon>Anguilla</taxon>
    </lineage>
</organism>
<evidence type="ECO:0000313" key="1">
    <source>
        <dbReference type="EMBL" id="JAH46046.1"/>
    </source>
</evidence>
<name>A0A0E9SXL8_ANGAN</name>
<dbReference type="EMBL" id="GBXM01062531">
    <property type="protein sequence ID" value="JAH46046.1"/>
    <property type="molecule type" value="Transcribed_RNA"/>
</dbReference>
<proteinExistence type="predicted"/>
<reference evidence="1" key="1">
    <citation type="submission" date="2014-11" db="EMBL/GenBank/DDBJ databases">
        <authorList>
            <person name="Amaro Gonzalez C."/>
        </authorList>
    </citation>
    <scope>NUCLEOTIDE SEQUENCE</scope>
</reference>
<sequence>MFGWKFLKGLKRLFIHEETAIFIAVSMSAHTSYVVFCCQQLGHNTRILKKNNL</sequence>
<dbReference type="AlphaFoldDB" id="A0A0E9SXL8"/>
<protein>
    <submittedName>
        <fullName evidence="1">Uncharacterized protein</fullName>
    </submittedName>
</protein>
<reference evidence="1" key="2">
    <citation type="journal article" date="2015" name="Fish Shellfish Immunol.">
        <title>Early steps in the European eel (Anguilla anguilla)-Vibrio vulnificus interaction in the gills: Role of the RtxA13 toxin.</title>
        <authorList>
            <person name="Callol A."/>
            <person name="Pajuelo D."/>
            <person name="Ebbesson L."/>
            <person name="Teles M."/>
            <person name="MacKenzie S."/>
            <person name="Amaro C."/>
        </authorList>
    </citation>
    <scope>NUCLEOTIDE SEQUENCE</scope>
</reference>